<proteinExistence type="predicted"/>
<dbReference type="PANTHER" id="PTHR43280:SF28">
    <property type="entry name" value="HTH-TYPE TRANSCRIPTIONAL ACTIVATOR RHAS"/>
    <property type="match status" value="1"/>
</dbReference>
<evidence type="ECO:0000313" key="5">
    <source>
        <dbReference type="EMBL" id="QJE94888.1"/>
    </source>
</evidence>
<dbReference type="Proteomes" id="UP000501812">
    <property type="component" value="Chromosome"/>
</dbReference>
<name>A0A858REA7_9BACT</name>
<accession>A0A858REA7</accession>
<reference evidence="5 6" key="1">
    <citation type="submission" date="2020-04" db="EMBL/GenBank/DDBJ databases">
        <title>Luteolibacter sp. G-1-1-1 isolated from soil.</title>
        <authorList>
            <person name="Dahal R.H."/>
        </authorList>
    </citation>
    <scope>NUCLEOTIDE SEQUENCE [LARGE SCALE GENOMIC DNA]</scope>
    <source>
        <strain evidence="5 6">G-1-1-1</strain>
    </source>
</reference>
<dbReference type="PROSITE" id="PS01124">
    <property type="entry name" value="HTH_ARAC_FAMILY_2"/>
    <property type="match status" value="1"/>
</dbReference>
<keyword evidence="2" id="KW-0238">DNA-binding</keyword>
<dbReference type="SUPFAM" id="SSF46689">
    <property type="entry name" value="Homeodomain-like"/>
    <property type="match status" value="1"/>
</dbReference>
<dbReference type="InterPro" id="IPR037923">
    <property type="entry name" value="HTH-like"/>
</dbReference>
<dbReference type="PANTHER" id="PTHR43280">
    <property type="entry name" value="ARAC-FAMILY TRANSCRIPTIONAL REGULATOR"/>
    <property type="match status" value="1"/>
</dbReference>
<dbReference type="SMART" id="SM00342">
    <property type="entry name" value="HTH_ARAC"/>
    <property type="match status" value="1"/>
</dbReference>
<evidence type="ECO:0000259" key="4">
    <source>
        <dbReference type="PROSITE" id="PS01124"/>
    </source>
</evidence>
<sequence>MPEADPAPKDRHVLGKGTRYLVVRADSGDPRDWLQKGPICPLLAQHHISHAGIMEAQPALEIIRSDLSGTFLLACIAGEGVVLADGEWKRLRAGQACLQPPFVRNGLKCLPGKPWNFAWVRYQESRETRPILSALSPVTGAFNPAPLKAAIEGLHAEASSAKGASALHHWSELIHHYVLRFAQPHQSDDRLWRVWQRAEADLARPWSLGELAAIACMSEEHLRRVCRKELGRTPMQQLTHLRLMRARHLLSITDDKIEVIARAVGYESVFTFSNTFKQWIGWRPSEHRKGNP</sequence>
<evidence type="ECO:0000256" key="3">
    <source>
        <dbReference type="ARBA" id="ARBA00023163"/>
    </source>
</evidence>
<dbReference type="Gene3D" id="1.10.10.60">
    <property type="entry name" value="Homeodomain-like"/>
    <property type="match status" value="2"/>
</dbReference>
<keyword evidence="6" id="KW-1185">Reference proteome</keyword>
<evidence type="ECO:0000256" key="2">
    <source>
        <dbReference type="ARBA" id="ARBA00023125"/>
    </source>
</evidence>
<evidence type="ECO:0000313" key="6">
    <source>
        <dbReference type="Proteomes" id="UP000501812"/>
    </source>
</evidence>
<dbReference type="GO" id="GO:0003700">
    <property type="term" value="F:DNA-binding transcription factor activity"/>
    <property type="evidence" value="ECO:0007669"/>
    <property type="project" value="InterPro"/>
</dbReference>
<dbReference type="InterPro" id="IPR018060">
    <property type="entry name" value="HTH_AraC"/>
</dbReference>
<keyword evidence="3" id="KW-0804">Transcription</keyword>
<feature type="domain" description="HTH araC/xylS-type" evidence="4">
    <location>
        <begin position="192"/>
        <end position="290"/>
    </location>
</feature>
<dbReference type="GO" id="GO:0043565">
    <property type="term" value="F:sequence-specific DNA binding"/>
    <property type="evidence" value="ECO:0007669"/>
    <property type="project" value="InterPro"/>
</dbReference>
<dbReference type="Pfam" id="PF12833">
    <property type="entry name" value="HTH_18"/>
    <property type="match status" value="1"/>
</dbReference>
<keyword evidence="1" id="KW-0805">Transcription regulation</keyword>
<protein>
    <submittedName>
        <fullName evidence="5">Helix-turn-helix domain-containing protein</fullName>
    </submittedName>
</protein>
<evidence type="ECO:0000256" key="1">
    <source>
        <dbReference type="ARBA" id="ARBA00023015"/>
    </source>
</evidence>
<dbReference type="EMBL" id="CP051774">
    <property type="protein sequence ID" value="QJE94888.1"/>
    <property type="molecule type" value="Genomic_DNA"/>
</dbReference>
<organism evidence="5 6">
    <name type="scientific">Luteolibacter luteus</name>
    <dbReference type="NCBI Taxonomy" id="2728835"/>
    <lineage>
        <taxon>Bacteria</taxon>
        <taxon>Pseudomonadati</taxon>
        <taxon>Verrucomicrobiota</taxon>
        <taxon>Verrucomicrobiia</taxon>
        <taxon>Verrucomicrobiales</taxon>
        <taxon>Verrucomicrobiaceae</taxon>
        <taxon>Luteolibacter</taxon>
    </lineage>
</organism>
<dbReference type="SUPFAM" id="SSF51215">
    <property type="entry name" value="Regulatory protein AraC"/>
    <property type="match status" value="1"/>
</dbReference>
<dbReference type="RefSeq" id="WP_169453109.1">
    <property type="nucleotide sequence ID" value="NZ_CP051774.1"/>
</dbReference>
<dbReference type="KEGG" id="luo:HHL09_03535"/>
<dbReference type="InterPro" id="IPR009057">
    <property type="entry name" value="Homeodomain-like_sf"/>
</dbReference>
<dbReference type="AlphaFoldDB" id="A0A858REA7"/>
<gene>
    <name evidence="5" type="ORF">HHL09_03535</name>
</gene>